<sequence>MSCENVERLIRGLALGFAVLFVSGFLVLYYAIRKVACVEGLCSGYRAEIGSMDMLVVVFVTSVLFISILSYVSSRGEVDSS</sequence>
<name>A0A2Z2MKK9_9EURY</name>
<dbReference type="OrthoDB" id="102548at2157"/>
<keyword evidence="1" id="KW-1133">Transmembrane helix</keyword>
<proteinExistence type="predicted"/>
<gene>
    <name evidence="2" type="ORF">A3L11_02615</name>
</gene>
<dbReference type="Proteomes" id="UP000250125">
    <property type="component" value="Chromosome"/>
</dbReference>
<keyword evidence="1" id="KW-0812">Transmembrane</keyword>
<reference evidence="2 3" key="1">
    <citation type="submission" date="2016-04" db="EMBL/GenBank/DDBJ databases">
        <title>Complete genome sequence of Thermococcus siculi type strain RG-20.</title>
        <authorList>
            <person name="Oger P.M."/>
        </authorList>
    </citation>
    <scope>NUCLEOTIDE SEQUENCE [LARGE SCALE GENOMIC DNA]</scope>
    <source>
        <strain evidence="2 3">RG-20</strain>
    </source>
</reference>
<dbReference type="GeneID" id="33317095"/>
<evidence type="ECO:0000256" key="1">
    <source>
        <dbReference type="SAM" id="Phobius"/>
    </source>
</evidence>
<dbReference type="RefSeq" id="WP_088855415.1">
    <property type="nucleotide sequence ID" value="NZ_CP015103.1"/>
</dbReference>
<protein>
    <submittedName>
        <fullName evidence="2">Uncharacterized protein</fullName>
    </submittedName>
</protein>
<feature type="transmembrane region" description="Helical" evidence="1">
    <location>
        <begin position="12"/>
        <end position="32"/>
    </location>
</feature>
<accession>A0A2Z2MKK9</accession>
<feature type="transmembrane region" description="Helical" evidence="1">
    <location>
        <begin position="52"/>
        <end position="72"/>
    </location>
</feature>
<dbReference type="EMBL" id="CP015103">
    <property type="protein sequence ID" value="ASJ08175.1"/>
    <property type="molecule type" value="Genomic_DNA"/>
</dbReference>
<dbReference type="KEGG" id="tsl:A3L11_02615"/>
<keyword evidence="1" id="KW-0472">Membrane</keyword>
<dbReference type="AlphaFoldDB" id="A0A2Z2MKK9"/>
<organism evidence="2 3">
    <name type="scientific">Thermococcus siculi</name>
    <dbReference type="NCBI Taxonomy" id="72803"/>
    <lineage>
        <taxon>Archaea</taxon>
        <taxon>Methanobacteriati</taxon>
        <taxon>Methanobacteriota</taxon>
        <taxon>Thermococci</taxon>
        <taxon>Thermococcales</taxon>
        <taxon>Thermococcaceae</taxon>
        <taxon>Thermococcus</taxon>
    </lineage>
</organism>
<keyword evidence="3" id="KW-1185">Reference proteome</keyword>
<evidence type="ECO:0000313" key="2">
    <source>
        <dbReference type="EMBL" id="ASJ08175.1"/>
    </source>
</evidence>
<evidence type="ECO:0000313" key="3">
    <source>
        <dbReference type="Proteomes" id="UP000250125"/>
    </source>
</evidence>